<dbReference type="GO" id="GO:0016788">
    <property type="term" value="F:hydrolase activity, acting on ester bonds"/>
    <property type="evidence" value="ECO:0007669"/>
    <property type="project" value="UniProtKB-ARBA"/>
</dbReference>
<dbReference type="Proteomes" id="UP000073816">
    <property type="component" value="Chromosome"/>
</dbReference>
<dbReference type="PATRIC" id="fig|1727163.4.peg.2114"/>
<name>A0A142ENS6_9BACT</name>
<evidence type="ECO:0000313" key="4">
    <source>
        <dbReference type="Proteomes" id="UP000073816"/>
    </source>
</evidence>
<dbReference type="RefSeq" id="WP_067546881.1">
    <property type="nucleotide sequence ID" value="NZ_CP012836.1"/>
</dbReference>
<evidence type="ECO:0000313" key="3">
    <source>
        <dbReference type="EMBL" id="AMQ56781.1"/>
    </source>
</evidence>
<dbReference type="InterPro" id="IPR052940">
    <property type="entry name" value="Carb_Esterase_6"/>
</dbReference>
<dbReference type="AlphaFoldDB" id="A0A142ENS6"/>
<dbReference type="STRING" id="1727163.AO498_10115"/>
<dbReference type="PANTHER" id="PTHR31988">
    <property type="entry name" value="ESTERASE, PUTATIVE (DUF303)-RELATED"/>
    <property type="match status" value="1"/>
</dbReference>
<gene>
    <name evidence="3" type="ORF">AO498_10115</name>
</gene>
<keyword evidence="1" id="KW-0378">Hydrolase</keyword>
<dbReference type="InterPro" id="IPR005181">
    <property type="entry name" value="SASA"/>
</dbReference>
<proteinExistence type="predicted"/>
<dbReference type="SUPFAM" id="SSF52266">
    <property type="entry name" value="SGNH hydrolase"/>
    <property type="match status" value="1"/>
</dbReference>
<accession>A0A142ENS6</accession>
<sequence>MSFKSLILFLIISLAIGQQDPRTEFFPKLEERPEVIPSKENLWVFILAGQSNMAGRGKVEPMDTIPDPRILTINKTGDLILAKEPLHFYEPTLTGLDCGLSFGKELLKFIPDSVSILLLPTAVGGSAIQQWIGDETYRNVPLFSNFKEKVTIGKQHGTIKAILWHQGESDAASPETIDIYDKQLGVLFSKFRVEVENPTLSICFGRLGSFSKTDESWQSINSKMENYQKTDPFSYLIQTKDLNHKGDFIHFDSEGQRTMGVRFAKAYIQRGFIVVE</sequence>
<keyword evidence="4" id="KW-1185">Reference proteome</keyword>
<reference evidence="3 4" key="2">
    <citation type="journal article" date="2016" name="Genome Announc.">
        <title>Complete Genome Sequence of Algoriphagus sp. Strain M8-2, Isolated from a Brackish Lake.</title>
        <authorList>
            <person name="Muraguchi Y."/>
            <person name="Kushimoto K."/>
            <person name="Ohtsubo Y."/>
            <person name="Suzuki T."/>
            <person name="Dohra H."/>
            <person name="Kimbara K."/>
            <person name="Shintani M."/>
        </authorList>
    </citation>
    <scope>NUCLEOTIDE SEQUENCE [LARGE SCALE GENOMIC DNA]</scope>
    <source>
        <strain evidence="3 4">M8-2</strain>
    </source>
</reference>
<evidence type="ECO:0000256" key="1">
    <source>
        <dbReference type="ARBA" id="ARBA00022801"/>
    </source>
</evidence>
<dbReference type="InterPro" id="IPR036514">
    <property type="entry name" value="SGNH_hydro_sf"/>
</dbReference>
<dbReference type="EMBL" id="CP012836">
    <property type="protein sequence ID" value="AMQ56781.1"/>
    <property type="molecule type" value="Genomic_DNA"/>
</dbReference>
<dbReference type="OrthoDB" id="9795554at2"/>
<dbReference type="Pfam" id="PF03629">
    <property type="entry name" value="SASA"/>
    <property type="match status" value="1"/>
</dbReference>
<reference evidence="4" key="1">
    <citation type="submission" date="2015-09" db="EMBL/GenBank/DDBJ databases">
        <title>Complete sequence of Algoriphagus sp. M8-2.</title>
        <authorList>
            <person name="Shintani M."/>
        </authorList>
    </citation>
    <scope>NUCLEOTIDE SEQUENCE [LARGE SCALE GENOMIC DNA]</scope>
    <source>
        <strain evidence="4">M8-2</strain>
    </source>
</reference>
<organism evidence="3 4">
    <name type="scientific">Algoriphagus sanaruensis</name>
    <dbReference type="NCBI Taxonomy" id="1727163"/>
    <lineage>
        <taxon>Bacteria</taxon>
        <taxon>Pseudomonadati</taxon>
        <taxon>Bacteroidota</taxon>
        <taxon>Cytophagia</taxon>
        <taxon>Cytophagales</taxon>
        <taxon>Cyclobacteriaceae</taxon>
        <taxon>Algoriphagus</taxon>
    </lineage>
</organism>
<dbReference type="PANTHER" id="PTHR31988:SF19">
    <property type="entry name" value="9-O-ACETYL-N-ACETYLNEURAMINIC ACID DEACETYLASE-RELATED"/>
    <property type="match status" value="1"/>
</dbReference>
<dbReference type="KEGG" id="alm:AO498_10115"/>
<protein>
    <recommendedName>
        <fullName evidence="2">Sialate O-acetylesterase domain-containing protein</fullName>
    </recommendedName>
</protein>
<dbReference type="Gene3D" id="3.40.50.1110">
    <property type="entry name" value="SGNH hydrolase"/>
    <property type="match status" value="1"/>
</dbReference>
<feature type="domain" description="Sialate O-acetylesterase" evidence="2">
    <location>
        <begin position="43"/>
        <end position="269"/>
    </location>
</feature>
<evidence type="ECO:0000259" key="2">
    <source>
        <dbReference type="Pfam" id="PF03629"/>
    </source>
</evidence>